<evidence type="ECO:0000256" key="1">
    <source>
        <dbReference type="SAM" id="MobiDB-lite"/>
    </source>
</evidence>
<proteinExistence type="predicted"/>
<feature type="compositionally biased region" description="Basic and acidic residues" evidence="1">
    <location>
        <begin position="393"/>
        <end position="418"/>
    </location>
</feature>
<feature type="region of interest" description="Disordered" evidence="1">
    <location>
        <begin position="297"/>
        <end position="327"/>
    </location>
</feature>
<evidence type="ECO:0008006" key="4">
    <source>
        <dbReference type="Google" id="ProtNLM"/>
    </source>
</evidence>
<keyword evidence="3" id="KW-1185">Reference proteome</keyword>
<name>A0A2Z6QZL4_9GLOM</name>
<reference evidence="2 3" key="1">
    <citation type="submission" date="2017-11" db="EMBL/GenBank/DDBJ databases">
        <title>The genome of Rhizophagus clarus HR1 reveals common genetic basis of auxotrophy among arbuscular mycorrhizal fungi.</title>
        <authorList>
            <person name="Kobayashi Y."/>
        </authorList>
    </citation>
    <scope>NUCLEOTIDE SEQUENCE [LARGE SCALE GENOMIC DNA]</scope>
    <source>
        <strain evidence="2 3">HR1</strain>
    </source>
</reference>
<gene>
    <name evidence="2" type="ORF">RclHR1_18380005</name>
</gene>
<feature type="compositionally biased region" description="Polar residues" evidence="1">
    <location>
        <begin position="315"/>
        <end position="327"/>
    </location>
</feature>
<sequence>MGYLEQIQNINQQPSDPKIDVDLKLDPQQVMDKPVIEPKVITLSDDEDSFVLIPNYSPFTPKATTSHINEDSYNKVLQGKFHTKINEEDQDGNIVENDITFQFKSVMKEKPQKNEEEINNEKIHANSVQRFYHKWSHLIGKEYIRVTHIFLSEEQSEQHKQHSLRPSGLPVETTAINLKPIIDEINAMTCFIPRNPYHYKLFSYAYVNFKNEEDKEITMKKKFSIKQGKTDETLFISDPTIKCNICNNCGNPDHLYAGCNIKKHQNKCNNMVKAAWKERSKLTAQNKSKSYAQAVNLTKKNDKNQNKNNFKGKHSAQNNNPKGTPSLDNLVKTLEVQITQQFTELRSHIDQFSSTINQFRKEREERLKNVALVTGSSNSPKARSPTLSPSSPKNEKNEQHKRVIKDSDHEDSSSSKEE</sequence>
<comment type="caution">
    <text evidence="2">The sequence shown here is derived from an EMBL/GenBank/DDBJ whole genome shotgun (WGS) entry which is preliminary data.</text>
</comment>
<protein>
    <recommendedName>
        <fullName evidence="4">CCHC-type domain-containing protein</fullName>
    </recommendedName>
</protein>
<organism evidence="2 3">
    <name type="scientific">Rhizophagus clarus</name>
    <dbReference type="NCBI Taxonomy" id="94130"/>
    <lineage>
        <taxon>Eukaryota</taxon>
        <taxon>Fungi</taxon>
        <taxon>Fungi incertae sedis</taxon>
        <taxon>Mucoromycota</taxon>
        <taxon>Glomeromycotina</taxon>
        <taxon>Glomeromycetes</taxon>
        <taxon>Glomerales</taxon>
        <taxon>Glomeraceae</taxon>
        <taxon>Rhizophagus</taxon>
    </lineage>
</organism>
<dbReference type="Proteomes" id="UP000247702">
    <property type="component" value="Unassembled WGS sequence"/>
</dbReference>
<evidence type="ECO:0000313" key="3">
    <source>
        <dbReference type="Proteomes" id="UP000247702"/>
    </source>
</evidence>
<dbReference type="STRING" id="94130.A0A2Z6QZL4"/>
<feature type="compositionally biased region" description="Polar residues" evidence="1">
    <location>
        <begin position="374"/>
        <end position="392"/>
    </location>
</feature>
<accession>A0A2Z6QZL4</accession>
<feature type="region of interest" description="Disordered" evidence="1">
    <location>
        <begin position="371"/>
        <end position="418"/>
    </location>
</feature>
<dbReference type="EMBL" id="BEXD01000933">
    <property type="protein sequence ID" value="GBB91199.1"/>
    <property type="molecule type" value="Genomic_DNA"/>
</dbReference>
<evidence type="ECO:0000313" key="2">
    <source>
        <dbReference type="EMBL" id="GBB91199.1"/>
    </source>
</evidence>
<dbReference type="AlphaFoldDB" id="A0A2Z6QZL4"/>